<dbReference type="PANTHER" id="PTHR24409:SF295">
    <property type="entry name" value="AZ2-RELATED"/>
    <property type="match status" value="1"/>
</dbReference>
<dbReference type="InterPro" id="IPR036236">
    <property type="entry name" value="Znf_C2H2_sf"/>
</dbReference>
<protein>
    <recommendedName>
        <fullName evidence="7">C2H2-type domain-containing protein</fullName>
    </recommendedName>
</protein>
<dbReference type="GO" id="GO:0005634">
    <property type="term" value="C:nucleus"/>
    <property type="evidence" value="ECO:0007669"/>
    <property type="project" value="TreeGrafter"/>
</dbReference>
<dbReference type="InterPro" id="IPR013087">
    <property type="entry name" value="Znf_C2H2_type"/>
</dbReference>
<dbReference type="Pfam" id="PF00096">
    <property type="entry name" value="zf-C2H2"/>
    <property type="match status" value="4"/>
</dbReference>
<evidence type="ECO:0000256" key="2">
    <source>
        <dbReference type="ARBA" id="ARBA00022737"/>
    </source>
</evidence>
<evidence type="ECO:0000259" key="7">
    <source>
        <dbReference type="PROSITE" id="PS50157"/>
    </source>
</evidence>
<feature type="region of interest" description="Disordered" evidence="6">
    <location>
        <begin position="197"/>
        <end position="231"/>
    </location>
</feature>
<dbReference type="PROSITE" id="PS50157">
    <property type="entry name" value="ZINC_FINGER_C2H2_2"/>
    <property type="match status" value="6"/>
</dbReference>
<keyword evidence="3 5" id="KW-0863">Zinc-finger</keyword>
<feature type="compositionally biased region" description="Acidic residues" evidence="6">
    <location>
        <begin position="321"/>
        <end position="339"/>
    </location>
</feature>
<feature type="region of interest" description="Disordered" evidence="6">
    <location>
        <begin position="311"/>
        <end position="339"/>
    </location>
</feature>
<dbReference type="PROSITE" id="PS00028">
    <property type="entry name" value="ZINC_FINGER_C2H2_1"/>
    <property type="match status" value="5"/>
</dbReference>
<dbReference type="PANTHER" id="PTHR24409">
    <property type="entry name" value="ZINC FINGER PROTEIN 142"/>
    <property type="match status" value="1"/>
</dbReference>
<dbReference type="EMBL" id="GFDF01010335">
    <property type="protein sequence ID" value="JAV03749.1"/>
    <property type="molecule type" value="Transcribed_RNA"/>
</dbReference>
<reference evidence="8" key="1">
    <citation type="submission" date="2016-12" db="EMBL/GenBank/DDBJ databases">
        <title>An insight into the sialome and mialome of the sand fly, Nyssomyia neivai.</title>
        <authorList>
            <person name="Sebastian V."/>
            <person name="Goulart T.M."/>
            <person name="Oliveira W."/>
            <person name="Calvo E."/>
            <person name="Oliveira L.F."/>
            <person name="Pinto M.C."/>
            <person name="Rosselino A.M."/>
            <person name="Ribeiro J.M."/>
        </authorList>
    </citation>
    <scope>NUCLEOTIDE SEQUENCE</scope>
</reference>
<feature type="domain" description="C2H2-type" evidence="7">
    <location>
        <begin position="35"/>
        <end position="62"/>
    </location>
</feature>
<feature type="domain" description="C2H2-type" evidence="7">
    <location>
        <begin position="173"/>
        <end position="200"/>
    </location>
</feature>
<dbReference type="SMART" id="SM00355">
    <property type="entry name" value="ZnF_C2H2"/>
    <property type="match status" value="6"/>
</dbReference>
<keyword evidence="2" id="KW-0677">Repeat</keyword>
<evidence type="ECO:0000256" key="1">
    <source>
        <dbReference type="ARBA" id="ARBA00022723"/>
    </source>
</evidence>
<dbReference type="AlphaFoldDB" id="A0A1L8DBC3"/>
<keyword evidence="4" id="KW-0862">Zinc</keyword>
<feature type="domain" description="C2H2-type" evidence="7">
    <location>
        <begin position="94"/>
        <end position="122"/>
    </location>
</feature>
<organism evidence="8">
    <name type="scientific">Nyssomyia neivai</name>
    <dbReference type="NCBI Taxonomy" id="330878"/>
    <lineage>
        <taxon>Eukaryota</taxon>
        <taxon>Metazoa</taxon>
        <taxon>Ecdysozoa</taxon>
        <taxon>Arthropoda</taxon>
        <taxon>Hexapoda</taxon>
        <taxon>Insecta</taxon>
        <taxon>Pterygota</taxon>
        <taxon>Neoptera</taxon>
        <taxon>Endopterygota</taxon>
        <taxon>Diptera</taxon>
        <taxon>Nematocera</taxon>
        <taxon>Psychodoidea</taxon>
        <taxon>Psychodidae</taxon>
        <taxon>Nyssomyia</taxon>
    </lineage>
</organism>
<proteinExistence type="predicted"/>
<name>A0A1L8DBC3_9DIPT</name>
<feature type="domain" description="C2H2-type" evidence="7">
    <location>
        <begin position="417"/>
        <end position="441"/>
    </location>
</feature>
<feature type="compositionally biased region" description="Acidic residues" evidence="6">
    <location>
        <begin position="203"/>
        <end position="231"/>
    </location>
</feature>
<dbReference type="Gene3D" id="3.30.160.60">
    <property type="entry name" value="Classic Zinc Finger"/>
    <property type="match status" value="2"/>
</dbReference>
<evidence type="ECO:0000256" key="6">
    <source>
        <dbReference type="SAM" id="MobiDB-lite"/>
    </source>
</evidence>
<feature type="region of interest" description="Disordered" evidence="6">
    <location>
        <begin position="1"/>
        <end position="25"/>
    </location>
</feature>
<evidence type="ECO:0000256" key="5">
    <source>
        <dbReference type="PROSITE-ProRule" id="PRU00042"/>
    </source>
</evidence>
<keyword evidence="1" id="KW-0479">Metal-binding</keyword>
<sequence length="441" mass="50716">MFSSSLLVSSLTDEQQEQQPSTTWGNSLLNNDGEFSCDICPKTFSLLSALKVHRGWHFRSPDGRQVTDPGNLWQPGTLPPSRAKRFRPLPSKQPVCPYCTSKFASANNLRRHIVEVHKRNESRLNREAVNPGVFVEKERECSACGKSFETHIEWIEHKMGHAKNQKPSTTFEWNCEICGKMFTRKERLLQHMITHLNSTTDGQDGDEMEDDGDELEGSMEPKEEEITEEEVIEQEVVAEEVVESDKEDEGQQHSCDLCQVFFKNSAELRRHVTSHFINGTATIGNEEVQGDTSSPVHMKIELEEEVIIKRDPSESKLIEQVTDDDDDDEIEEDDEDVEELDEEDETMGQYEEEDEEFMEEYIDADEIEPKTEEVSLDSTDKSEAQAIVYKCRICATPHRSHFASIKCMEAHRMPTEWKCTKCQVFFGDAQQMREHLKLMHD</sequence>
<dbReference type="GO" id="GO:0008270">
    <property type="term" value="F:zinc ion binding"/>
    <property type="evidence" value="ECO:0007669"/>
    <property type="project" value="UniProtKB-KW"/>
</dbReference>
<feature type="domain" description="C2H2-type" evidence="7">
    <location>
        <begin position="253"/>
        <end position="275"/>
    </location>
</feature>
<feature type="region of interest" description="Disordered" evidence="6">
    <location>
        <begin position="61"/>
        <end position="86"/>
    </location>
</feature>
<evidence type="ECO:0000256" key="4">
    <source>
        <dbReference type="ARBA" id="ARBA00022833"/>
    </source>
</evidence>
<dbReference type="GO" id="GO:0000977">
    <property type="term" value="F:RNA polymerase II transcription regulatory region sequence-specific DNA binding"/>
    <property type="evidence" value="ECO:0007669"/>
    <property type="project" value="TreeGrafter"/>
</dbReference>
<evidence type="ECO:0000313" key="8">
    <source>
        <dbReference type="EMBL" id="JAV03749.1"/>
    </source>
</evidence>
<feature type="domain" description="C2H2-type" evidence="7">
    <location>
        <begin position="139"/>
        <end position="166"/>
    </location>
</feature>
<dbReference type="SUPFAM" id="SSF57667">
    <property type="entry name" value="beta-beta-alpha zinc fingers"/>
    <property type="match status" value="2"/>
</dbReference>
<accession>A0A1L8DBC3</accession>
<evidence type="ECO:0000256" key="3">
    <source>
        <dbReference type="ARBA" id="ARBA00022771"/>
    </source>
</evidence>
<dbReference type="GO" id="GO:0000981">
    <property type="term" value="F:DNA-binding transcription factor activity, RNA polymerase II-specific"/>
    <property type="evidence" value="ECO:0007669"/>
    <property type="project" value="TreeGrafter"/>
</dbReference>